<evidence type="ECO:0000313" key="2">
    <source>
        <dbReference type="EMBL" id="KAF2005291.1"/>
    </source>
</evidence>
<keyword evidence="3" id="KW-1185">Reference proteome</keyword>
<evidence type="ECO:0000313" key="3">
    <source>
        <dbReference type="Proteomes" id="UP000799779"/>
    </source>
</evidence>
<gene>
    <name evidence="2" type="ORF">P154DRAFT_616522</name>
</gene>
<organism evidence="2 3">
    <name type="scientific">Amniculicola lignicola CBS 123094</name>
    <dbReference type="NCBI Taxonomy" id="1392246"/>
    <lineage>
        <taxon>Eukaryota</taxon>
        <taxon>Fungi</taxon>
        <taxon>Dikarya</taxon>
        <taxon>Ascomycota</taxon>
        <taxon>Pezizomycotina</taxon>
        <taxon>Dothideomycetes</taxon>
        <taxon>Pleosporomycetidae</taxon>
        <taxon>Pleosporales</taxon>
        <taxon>Amniculicolaceae</taxon>
        <taxon>Amniculicola</taxon>
    </lineage>
</organism>
<accession>A0A6A5WYP6</accession>
<dbReference type="AlphaFoldDB" id="A0A6A5WYP6"/>
<proteinExistence type="predicted"/>
<name>A0A6A5WYP6_9PLEO</name>
<keyword evidence="1" id="KW-0472">Membrane</keyword>
<protein>
    <submittedName>
        <fullName evidence="2">Uncharacterized protein</fullName>
    </submittedName>
</protein>
<evidence type="ECO:0000256" key="1">
    <source>
        <dbReference type="SAM" id="Phobius"/>
    </source>
</evidence>
<reference evidence="2" key="1">
    <citation type="journal article" date="2020" name="Stud. Mycol.">
        <title>101 Dothideomycetes genomes: a test case for predicting lifestyles and emergence of pathogens.</title>
        <authorList>
            <person name="Haridas S."/>
            <person name="Albert R."/>
            <person name="Binder M."/>
            <person name="Bloem J."/>
            <person name="Labutti K."/>
            <person name="Salamov A."/>
            <person name="Andreopoulos B."/>
            <person name="Baker S."/>
            <person name="Barry K."/>
            <person name="Bills G."/>
            <person name="Bluhm B."/>
            <person name="Cannon C."/>
            <person name="Castanera R."/>
            <person name="Culley D."/>
            <person name="Daum C."/>
            <person name="Ezra D."/>
            <person name="Gonzalez J."/>
            <person name="Henrissat B."/>
            <person name="Kuo A."/>
            <person name="Liang C."/>
            <person name="Lipzen A."/>
            <person name="Lutzoni F."/>
            <person name="Magnuson J."/>
            <person name="Mondo S."/>
            <person name="Nolan M."/>
            <person name="Ohm R."/>
            <person name="Pangilinan J."/>
            <person name="Park H.-J."/>
            <person name="Ramirez L."/>
            <person name="Alfaro M."/>
            <person name="Sun H."/>
            <person name="Tritt A."/>
            <person name="Yoshinaga Y."/>
            <person name="Zwiers L.-H."/>
            <person name="Turgeon B."/>
            <person name="Goodwin S."/>
            <person name="Spatafora J."/>
            <person name="Crous P."/>
            <person name="Grigoriev I."/>
        </authorList>
    </citation>
    <scope>NUCLEOTIDE SEQUENCE</scope>
    <source>
        <strain evidence="2">CBS 123094</strain>
    </source>
</reference>
<feature type="transmembrane region" description="Helical" evidence="1">
    <location>
        <begin position="67"/>
        <end position="90"/>
    </location>
</feature>
<sequence length="104" mass="12005">MFATKVMAMQPTRMLLMRRTAPVLLRQSPQMLFRPSMRAREPVPKDEHQAHTVSQRLRSLKKIPAELIPLGIVLAVAVVFAFVSLFRKLWVDKTLRLRRQAGNN</sequence>
<keyword evidence="1" id="KW-0812">Transmembrane</keyword>
<dbReference type="Proteomes" id="UP000799779">
    <property type="component" value="Unassembled WGS sequence"/>
</dbReference>
<dbReference type="EMBL" id="ML977564">
    <property type="protein sequence ID" value="KAF2005291.1"/>
    <property type="molecule type" value="Genomic_DNA"/>
</dbReference>
<keyword evidence="1" id="KW-1133">Transmembrane helix</keyword>
<dbReference type="OrthoDB" id="202195at2759"/>